<proteinExistence type="inferred from homology"/>
<feature type="non-terminal residue" evidence="8">
    <location>
        <position position="1"/>
    </location>
</feature>
<keyword evidence="3" id="KW-0479">Metal-binding</keyword>
<evidence type="ECO:0000256" key="6">
    <source>
        <dbReference type="ARBA" id="ARBA00023004"/>
    </source>
</evidence>
<dbReference type="PROSITE" id="PS00692">
    <property type="entry name" value="NIFH_FRXC_2"/>
    <property type="match status" value="1"/>
</dbReference>
<dbReference type="InterPro" id="IPR027417">
    <property type="entry name" value="P-loop_NTPase"/>
</dbReference>
<organism evidence="8">
    <name type="scientific">uncultured microorganism</name>
    <dbReference type="NCBI Taxonomy" id="358574"/>
    <lineage>
        <taxon>unclassified sequences</taxon>
        <taxon>environmental samples</taxon>
    </lineage>
</organism>
<keyword evidence="7" id="KW-0411">Iron-sulfur</keyword>
<keyword evidence="5" id="KW-0067">ATP-binding</keyword>
<evidence type="ECO:0000256" key="4">
    <source>
        <dbReference type="ARBA" id="ARBA00022741"/>
    </source>
</evidence>
<dbReference type="GO" id="GO:0005524">
    <property type="term" value="F:ATP binding"/>
    <property type="evidence" value="ECO:0007669"/>
    <property type="project" value="UniProtKB-KW"/>
</dbReference>
<dbReference type="PRINTS" id="PR00091">
    <property type="entry name" value="NITROGNASEII"/>
</dbReference>
<protein>
    <submittedName>
        <fullName evidence="8">Putative nitrogenase reductase</fullName>
    </submittedName>
</protein>
<dbReference type="PANTHER" id="PTHR42864:SF2">
    <property type="entry name" value="LIGHT-INDEPENDENT PROTOCHLOROPHYLLIDE REDUCTASE IRON-SULFUR ATP-BINDING PROTEIN"/>
    <property type="match status" value="1"/>
</dbReference>
<keyword evidence="6" id="KW-0408">Iron</keyword>
<dbReference type="GO" id="GO:0046872">
    <property type="term" value="F:metal ion binding"/>
    <property type="evidence" value="ECO:0007669"/>
    <property type="project" value="UniProtKB-KW"/>
</dbReference>
<evidence type="ECO:0000256" key="2">
    <source>
        <dbReference type="ARBA" id="ARBA00005504"/>
    </source>
</evidence>
<evidence type="ECO:0000313" key="8">
    <source>
        <dbReference type="EMBL" id="ADX43485.1"/>
    </source>
</evidence>
<dbReference type="Pfam" id="PF00142">
    <property type="entry name" value="Fer4_NifH"/>
    <property type="match status" value="1"/>
</dbReference>
<keyword evidence="4" id="KW-0547">Nucleotide-binding</keyword>
<dbReference type="Gene3D" id="3.40.50.300">
    <property type="entry name" value="P-loop containing nucleotide triphosphate hydrolases"/>
    <property type="match status" value="1"/>
</dbReference>
<gene>
    <name evidence="8" type="primary">nifH</name>
</gene>
<evidence type="ECO:0000256" key="7">
    <source>
        <dbReference type="ARBA" id="ARBA00023014"/>
    </source>
</evidence>
<reference evidence="8" key="1">
    <citation type="journal article" date="2013" name="Appl. Environ. Microbiol.">
        <title>Environment-Dependent Distribution of the Sediment nifH-Harboring Microbiota in the Northern South China Sea.</title>
        <authorList>
            <person name="Dang H."/>
            <person name="Yang J."/>
            <person name="Li J."/>
            <person name="Luan X."/>
            <person name="Zhang Y."/>
            <person name="Gu G."/>
            <person name="Xue R."/>
            <person name="Zong M."/>
            <person name="Klotz M.G."/>
        </authorList>
    </citation>
    <scope>NUCLEOTIDE SEQUENCE</scope>
</reference>
<dbReference type="SUPFAM" id="SSF52540">
    <property type="entry name" value="P-loop containing nucleoside triphosphate hydrolases"/>
    <property type="match status" value="1"/>
</dbReference>
<dbReference type="InterPro" id="IPR030655">
    <property type="entry name" value="NifH/chlL_CS"/>
</dbReference>
<dbReference type="InterPro" id="IPR000392">
    <property type="entry name" value="NifH/frxC"/>
</dbReference>
<accession>F1CBD5</accession>
<evidence type="ECO:0000256" key="5">
    <source>
        <dbReference type="ARBA" id="ARBA00022840"/>
    </source>
</evidence>
<evidence type="ECO:0000256" key="3">
    <source>
        <dbReference type="ARBA" id="ARBA00022723"/>
    </source>
</evidence>
<name>F1CBD5_9ZZZZ</name>
<feature type="non-terminal residue" evidence="8">
    <location>
        <position position="131"/>
    </location>
</feature>
<dbReference type="GO" id="GO:0016491">
    <property type="term" value="F:oxidoreductase activity"/>
    <property type="evidence" value="ECO:0007669"/>
    <property type="project" value="InterPro"/>
</dbReference>
<dbReference type="PANTHER" id="PTHR42864">
    <property type="entry name" value="LIGHT-INDEPENDENT PROTOCHLOROPHYLLIDE REDUCTASE IRON-SULFUR ATP-BINDING PROTEIN"/>
    <property type="match status" value="1"/>
</dbReference>
<dbReference type="PROSITE" id="PS51026">
    <property type="entry name" value="NIFH_FRXC_3"/>
    <property type="match status" value="1"/>
</dbReference>
<dbReference type="EMBL" id="HQ224225">
    <property type="protein sequence ID" value="ADX43485.1"/>
    <property type="molecule type" value="Genomic_DNA"/>
</dbReference>
<comment type="cofactor">
    <cofactor evidence="1">
        <name>[4Fe-4S] cluster</name>
        <dbReference type="ChEBI" id="CHEBI:49883"/>
    </cofactor>
</comment>
<evidence type="ECO:0000256" key="1">
    <source>
        <dbReference type="ARBA" id="ARBA00001966"/>
    </source>
</evidence>
<dbReference type="AlphaFoldDB" id="F1CBD5"/>
<sequence length="131" mass="14211">GKGGIGKSTICSNLALLFHKHQNRTLQIGCDPKHDSYMKHASYGTVKTVMSEFIARKGQFKKEDLIELIVPGRTGVHVLETGGPEPGKGCAGRAVSLVLEFIRDLPHILNNYDVVFFDVLGDVVCGGFAMP</sequence>
<dbReference type="PROSITE" id="PS00746">
    <property type="entry name" value="NIFH_FRXC_1"/>
    <property type="match status" value="1"/>
</dbReference>
<dbReference type="GO" id="GO:0051536">
    <property type="term" value="F:iron-sulfur cluster binding"/>
    <property type="evidence" value="ECO:0007669"/>
    <property type="project" value="UniProtKB-KW"/>
</dbReference>
<comment type="similarity">
    <text evidence="2">Belongs to the NifH/BchL/ChlL family.</text>
</comment>